<dbReference type="EMBL" id="JYDU01000040">
    <property type="protein sequence ID" value="KRX96727.1"/>
    <property type="molecule type" value="Genomic_DNA"/>
</dbReference>
<reference evidence="1 2" key="1">
    <citation type="submission" date="2015-01" db="EMBL/GenBank/DDBJ databases">
        <title>Evolution of Trichinella species and genotypes.</title>
        <authorList>
            <person name="Korhonen P.K."/>
            <person name="Edoardo P."/>
            <person name="Giuseppe L.R."/>
            <person name="Gasser R.B."/>
        </authorList>
    </citation>
    <scope>NUCLEOTIDE SEQUENCE [LARGE SCALE GENOMIC DNA]</scope>
    <source>
        <strain evidence="1">ISS141</strain>
    </source>
</reference>
<name>A0A0V0Y982_TRIPS</name>
<gene>
    <name evidence="1" type="ORF">T4E_7323</name>
</gene>
<evidence type="ECO:0000313" key="1">
    <source>
        <dbReference type="EMBL" id="KRX96727.1"/>
    </source>
</evidence>
<dbReference type="AlphaFoldDB" id="A0A0V0Y982"/>
<dbReference type="Proteomes" id="UP000054815">
    <property type="component" value="Unassembled WGS sequence"/>
</dbReference>
<protein>
    <submittedName>
        <fullName evidence="1">Uncharacterized protein</fullName>
    </submittedName>
</protein>
<accession>A0A0V0Y982</accession>
<organism evidence="1 2">
    <name type="scientific">Trichinella pseudospiralis</name>
    <name type="common">Parasitic roundworm</name>
    <dbReference type="NCBI Taxonomy" id="6337"/>
    <lineage>
        <taxon>Eukaryota</taxon>
        <taxon>Metazoa</taxon>
        <taxon>Ecdysozoa</taxon>
        <taxon>Nematoda</taxon>
        <taxon>Enoplea</taxon>
        <taxon>Dorylaimia</taxon>
        <taxon>Trichinellida</taxon>
        <taxon>Trichinellidae</taxon>
        <taxon>Trichinella</taxon>
    </lineage>
</organism>
<proteinExistence type="predicted"/>
<evidence type="ECO:0000313" key="2">
    <source>
        <dbReference type="Proteomes" id="UP000054815"/>
    </source>
</evidence>
<comment type="caution">
    <text evidence="1">The sequence shown here is derived from an EMBL/GenBank/DDBJ whole genome shotgun (WGS) entry which is preliminary data.</text>
</comment>
<sequence>MPQQGTLWLRYMTELTEKSKTPPNGFGNASKANASNGKLPRVQITACVLSFGFSDTARIWYVSWRTTTRPAVVCVGSYNSSSVGS</sequence>